<feature type="transmembrane region" description="Helical" evidence="6">
    <location>
        <begin position="86"/>
        <end position="105"/>
    </location>
</feature>
<dbReference type="InterPro" id="IPR036259">
    <property type="entry name" value="MFS_trans_sf"/>
</dbReference>
<feature type="transmembrane region" description="Helical" evidence="6">
    <location>
        <begin position="358"/>
        <end position="379"/>
    </location>
</feature>
<dbReference type="InterPro" id="IPR020846">
    <property type="entry name" value="MFS_dom"/>
</dbReference>
<evidence type="ECO:0000256" key="1">
    <source>
        <dbReference type="ARBA" id="ARBA00004141"/>
    </source>
</evidence>
<keyword evidence="9" id="KW-1185">Reference proteome</keyword>
<keyword evidence="2 6" id="KW-0812">Transmembrane</keyword>
<dbReference type="AlphaFoldDB" id="A0AAN6X6H4"/>
<feature type="transmembrane region" description="Helical" evidence="6">
    <location>
        <begin position="248"/>
        <end position="273"/>
    </location>
</feature>
<feature type="transmembrane region" description="Helical" evidence="6">
    <location>
        <begin position="55"/>
        <end position="74"/>
    </location>
</feature>
<evidence type="ECO:0000256" key="4">
    <source>
        <dbReference type="ARBA" id="ARBA00023136"/>
    </source>
</evidence>
<protein>
    <submittedName>
        <fullName evidence="8">Major facilitator superfamily domain-containing protein</fullName>
    </submittedName>
</protein>
<accession>A0AAN6X6H4</accession>
<feature type="transmembrane region" description="Helical" evidence="6">
    <location>
        <begin position="279"/>
        <end position="300"/>
    </location>
</feature>
<dbReference type="GO" id="GO:0005886">
    <property type="term" value="C:plasma membrane"/>
    <property type="evidence" value="ECO:0007669"/>
    <property type="project" value="TreeGrafter"/>
</dbReference>
<sequence length="503" mass="55898">MLLMSLTYLRRPLWYRTYIIITVSYATWVVVLYSTSYTATITGIMDEFAITSRPVATLGLTTYLLGLAAGSVIVAPLSELYGRRPVYLFCLAIFVLLIIPCGLADSLVELIVIRFLGALFGSAMISNAPGTVVDISKHEYLALCMSLWSIAPLNGPVTGPLIGGFVNDYLGWRWGNWLALILAGVGLVMVFFVRETYQPALAKAKAARLRKETGDERWWCRYEERISTWELLKINLSRPFVLAVTEPILWFFNIWISVIYGILYLCFVAYPIVFTQHRGWSVSLSGLAFLGIGAGTLLAIGMEPIWRKIINSSPKRDPLDPDSKRAAPEATALVMCIGAVLTPIGQLVFSWTCLPATIHAAIPIAFGVLFGMGNTLSFIYGSNYLAGAYGIYAASALAGNAVMRSVFGAALPLAGPAMYEAMTPQWAGTLLGLLEVLLIPIPFAFYRYGDRIRAKSRVIKVMREERARGERRLRRKERREARAEKRRMDEERRGEEVMAEGEV</sequence>
<evidence type="ECO:0000313" key="8">
    <source>
        <dbReference type="EMBL" id="KAK4192237.1"/>
    </source>
</evidence>
<keyword evidence="3 6" id="KW-1133">Transmembrane helix</keyword>
<comment type="subcellular location">
    <subcellularLocation>
        <location evidence="1">Membrane</location>
        <topology evidence="1">Multi-pass membrane protein</topology>
    </subcellularLocation>
</comment>
<reference evidence="8" key="1">
    <citation type="journal article" date="2023" name="Mol. Phylogenet. Evol.">
        <title>Genome-scale phylogeny and comparative genomics of the fungal order Sordariales.</title>
        <authorList>
            <person name="Hensen N."/>
            <person name="Bonometti L."/>
            <person name="Westerberg I."/>
            <person name="Brannstrom I.O."/>
            <person name="Guillou S."/>
            <person name="Cros-Aarteil S."/>
            <person name="Calhoun S."/>
            <person name="Haridas S."/>
            <person name="Kuo A."/>
            <person name="Mondo S."/>
            <person name="Pangilinan J."/>
            <person name="Riley R."/>
            <person name="LaButti K."/>
            <person name="Andreopoulos B."/>
            <person name="Lipzen A."/>
            <person name="Chen C."/>
            <person name="Yan M."/>
            <person name="Daum C."/>
            <person name="Ng V."/>
            <person name="Clum A."/>
            <person name="Steindorff A."/>
            <person name="Ohm R.A."/>
            <person name="Martin F."/>
            <person name="Silar P."/>
            <person name="Natvig D.O."/>
            <person name="Lalanne C."/>
            <person name="Gautier V."/>
            <person name="Ament-Velasquez S.L."/>
            <person name="Kruys A."/>
            <person name="Hutchinson M.I."/>
            <person name="Powell A.J."/>
            <person name="Barry K."/>
            <person name="Miller A.N."/>
            <person name="Grigoriev I.V."/>
            <person name="Debuchy R."/>
            <person name="Gladieux P."/>
            <person name="Hiltunen Thoren M."/>
            <person name="Johannesson H."/>
        </authorList>
    </citation>
    <scope>NUCLEOTIDE SEQUENCE</scope>
    <source>
        <strain evidence="8">PSN309</strain>
    </source>
</reference>
<dbReference type="PANTHER" id="PTHR23502">
    <property type="entry name" value="MAJOR FACILITATOR SUPERFAMILY"/>
    <property type="match status" value="1"/>
</dbReference>
<evidence type="ECO:0000313" key="9">
    <source>
        <dbReference type="Proteomes" id="UP001302126"/>
    </source>
</evidence>
<dbReference type="FunFam" id="1.20.1250.20:FF:000011">
    <property type="entry name" value="MFS multidrug transporter, putative"/>
    <property type="match status" value="1"/>
</dbReference>
<dbReference type="PROSITE" id="PS50850">
    <property type="entry name" value="MFS"/>
    <property type="match status" value="1"/>
</dbReference>
<feature type="transmembrane region" description="Helical" evidence="6">
    <location>
        <begin position="391"/>
        <end position="414"/>
    </location>
</feature>
<dbReference type="Proteomes" id="UP001302126">
    <property type="component" value="Unassembled WGS sequence"/>
</dbReference>
<feature type="region of interest" description="Disordered" evidence="5">
    <location>
        <begin position="467"/>
        <end position="503"/>
    </location>
</feature>
<reference evidence="8" key="2">
    <citation type="submission" date="2023-05" db="EMBL/GenBank/DDBJ databases">
        <authorList>
            <consortium name="Lawrence Berkeley National Laboratory"/>
            <person name="Steindorff A."/>
            <person name="Hensen N."/>
            <person name="Bonometti L."/>
            <person name="Westerberg I."/>
            <person name="Brannstrom I.O."/>
            <person name="Guillou S."/>
            <person name="Cros-Aarteil S."/>
            <person name="Calhoun S."/>
            <person name="Haridas S."/>
            <person name="Kuo A."/>
            <person name="Mondo S."/>
            <person name="Pangilinan J."/>
            <person name="Riley R."/>
            <person name="Labutti K."/>
            <person name="Andreopoulos B."/>
            <person name="Lipzen A."/>
            <person name="Chen C."/>
            <person name="Yanf M."/>
            <person name="Daum C."/>
            <person name="Ng V."/>
            <person name="Clum A."/>
            <person name="Ohm R."/>
            <person name="Martin F."/>
            <person name="Silar P."/>
            <person name="Natvig D."/>
            <person name="Lalanne C."/>
            <person name="Gautier V."/>
            <person name="Ament-Velasquez S.L."/>
            <person name="Kruys A."/>
            <person name="Hutchinson M.I."/>
            <person name="Powell A.J."/>
            <person name="Barry K."/>
            <person name="Miller A.N."/>
            <person name="Grigoriev I.V."/>
            <person name="Debuchy R."/>
            <person name="Gladieux P."/>
            <person name="Thoren M.H."/>
            <person name="Johannesson H."/>
        </authorList>
    </citation>
    <scope>NUCLEOTIDE SEQUENCE</scope>
    <source>
        <strain evidence="8">PSN309</strain>
    </source>
</reference>
<feature type="compositionally biased region" description="Basic and acidic residues" evidence="5">
    <location>
        <begin position="478"/>
        <end position="496"/>
    </location>
</feature>
<evidence type="ECO:0000256" key="6">
    <source>
        <dbReference type="SAM" id="Phobius"/>
    </source>
</evidence>
<dbReference type="SUPFAM" id="SSF103473">
    <property type="entry name" value="MFS general substrate transporter"/>
    <property type="match status" value="1"/>
</dbReference>
<feature type="transmembrane region" description="Helical" evidence="6">
    <location>
        <begin position="174"/>
        <end position="193"/>
    </location>
</feature>
<dbReference type="EMBL" id="MU864355">
    <property type="protein sequence ID" value="KAK4192237.1"/>
    <property type="molecule type" value="Genomic_DNA"/>
</dbReference>
<comment type="caution">
    <text evidence="8">The sequence shown here is derived from an EMBL/GenBank/DDBJ whole genome shotgun (WGS) entry which is preliminary data.</text>
</comment>
<feature type="transmembrane region" description="Helical" evidence="6">
    <location>
        <begin position="140"/>
        <end position="162"/>
    </location>
</feature>
<feature type="transmembrane region" description="Helical" evidence="6">
    <location>
        <begin position="332"/>
        <end position="352"/>
    </location>
</feature>
<name>A0AAN6X6H4_9PEZI</name>
<dbReference type="GO" id="GO:0022857">
    <property type="term" value="F:transmembrane transporter activity"/>
    <property type="evidence" value="ECO:0007669"/>
    <property type="project" value="InterPro"/>
</dbReference>
<dbReference type="InterPro" id="IPR011701">
    <property type="entry name" value="MFS"/>
</dbReference>
<evidence type="ECO:0000259" key="7">
    <source>
        <dbReference type="PROSITE" id="PS50850"/>
    </source>
</evidence>
<dbReference type="Pfam" id="PF07690">
    <property type="entry name" value="MFS_1"/>
    <property type="match status" value="1"/>
</dbReference>
<feature type="domain" description="Major facilitator superfamily (MFS) profile" evidence="7">
    <location>
        <begin position="19"/>
        <end position="452"/>
    </location>
</feature>
<dbReference type="Gene3D" id="1.20.1250.20">
    <property type="entry name" value="MFS general substrate transporter like domains"/>
    <property type="match status" value="1"/>
</dbReference>
<proteinExistence type="predicted"/>
<feature type="transmembrane region" description="Helical" evidence="6">
    <location>
        <begin position="111"/>
        <end position="128"/>
    </location>
</feature>
<keyword evidence="4 6" id="KW-0472">Membrane</keyword>
<gene>
    <name evidence="8" type="ORF">QBC35DRAFT_484656</name>
</gene>
<evidence type="ECO:0000256" key="2">
    <source>
        <dbReference type="ARBA" id="ARBA00022692"/>
    </source>
</evidence>
<feature type="transmembrane region" description="Helical" evidence="6">
    <location>
        <begin position="12"/>
        <end position="35"/>
    </location>
</feature>
<feature type="transmembrane region" description="Helical" evidence="6">
    <location>
        <begin position="426"/>
        <end position="446"/>
    </location>
</feature>
<organism evidence="8 9">
    <name type="scientific">Podospora australis</name>
    <dbReference type="NCBI Taxonomy" id="1536484"/>
    <lineage>
        <taxon>Eukaryota</taxon>
        <taxon>Fungi</taxon>
        <taxon>Dikarya</taxon>
        <taxon>Ascomycota</taxon>
        <taxon>Pezizomycotina</taxon>
        <taxon>Sordariomycetes</taxon>
        <taxon>Sordariomycetidae</taxon>
        <taxon>Sordariales</taxon>
        <taxon>Podosporaceae</taxon>
        <taxon>Podospora</taxon>
    </lineage>
</organism>
<evidence type="ECO:0000256" key="5">
    <source>
        <dbReference type="SAM" id="MobiDB-lite"/>
    </source>
</evidence>
<evidence type="ECO:0000256" key="3">
    <source>
        <dbReference type="ARBA" id="ARBA00022989"/>
    </source>
</evidence>
<dbReference type="PANTHER" id="PTHR23502:SF12">
    <property type="entry name" value="MULTIDRUG TRANSPORTER, PUTATIVE (AFU_ORTHOLOGUE AFUA_1G06440)-RELATED"/>
    <property type="match status" value="1"/>
</dbReference>